<gene>
    <name evidence="2" type="ORF">SAMD00023353_4900490</name>
</gene>
<keyword evidence="3" id="KW-1185">Reference proteome</keyword>
<evidence type="ECO:0000313" key="2">
    <source>
        <dbReference type="EMBL" id="GAP90382.1"/>
    </source>
</evidence>
<reference evidence="2" key="1">
    <citation type="submission" date="2016-03" db="EMBL/GenBank/DDBJ databases">
        <title>Draft genome sequence of Rosellinia necatrix.</title>
        <authorList>
            <person name="Kanematsu S."/>
        </authorList>
    </citation>
    <scope>NUCLEOTIDE SEQUENCE [LARGE SCALE GENOMIC DNA]</scope>
    <source>
        <strain evidence="2">W97</strain>
    </source>
</reference>
<feature type="region of interest" description="Disordered" evidence="1">
    <location>
        <begin position="261"/>
        <end position="297"/>
    </location>
</feature>
<evidence type="ECO:0000313" key="3">
    <source>
        <dbReference type="Proteomes" id="UP000054516"/>
    </source>
</evidence>
<evidence type="ECO:0000256" key="1">
    <source>
        <dbReference type="SAM" id="MobiDB-lite"/>
    </source>
</evidence>
<dbReference type="EMBL" id="DF977494">
    <property type="protein sequence ID" value="GAP90382.1"/>
    <property type="molecule type" value="Genomic_DNA"/>
</dbReference>
<feature type="region of interest" description="Disordered" evidence="1">
    <location>
        <begin position="187"/>
        <end position="242"/>
    </location>
</feature>
<name>A0A1W2TPQ0_ROSNE</name>
<dbReference type="AlphaFoldDB" id="A0A1W2TPQ0"/>
<feature type="compositionally biased region" description="Basic residues" evidence="1">
    <location>
        <begin position="277"/>
        <end position="297"/>
    </location>
</feature>
<accession>A0A1W2TPQ0</accession>
<dbReference type="Proteomes" id="UP000054516">
    <property type="component" value="Unassembled WGS sequence"/>
</dbReference>
<sequence length="327" mass="36036">MEPRSSDPCVDKTRCGPEASPSSLGRRHSLDGLTVVGVSDSEVNKEQRQRGTAKKHGKWQWLRHWVVGKKTDAPDRPEKDAYVPTHAASDFATNSLPCWHGEQVNSGDGDRGSGENKRRKKQSGATVEDGEEETATERAAFAALGGTGDSSKKQSLDPPPRRKQDKRAVVADCLSDLQLLLRRAVGGSDPARRDHTRDALLPGAAPMAEGGSRFAKITWGGRDDHNRGGRSTTADGTRRWRDGDFDHWGGGRVLDISLGAPAAASQQPRGSVELARRPRQRRRRRRRKQPWQKGKVSIRRHRPLVEADGAYGKWLGLGRLVTSYIKL</sequence>
<feature type="compositionally biased region" description="Basic and acidic residues" evidence="1">
    <location>
        <begin position="150"/>
        <end position="168"/>
    </location>
</feature>
<proteinExistence type="predicted"/>
<organism evidence="2">
    <name type="scientific">Rosellinia necatrix</name>
    <name type="common">White root-rot fungus</name>
    <dbReference type="NCBI Taxonomy" id="77044"/>
    <lineage>
        <taxon>Eukaryota</taxon>
        <taxon>Fungi</taxon>
        <taxon>Dikarya</taxon>
        <taxon>Ascomycota</taxon>
        <taxon>Pezizomycotina</taxon>
        <taxon>Sordariomycetes</taxon>
        <taxon>Xylariomycetidae</taxon>
        <taxon>Xylariales</taxon>
        <taxon>Xylariaceae</taxon>
        <taxon>Rosellinia</taxon>
    </lineage>
</organism>
<feature type="compositionally biased region" description="Basic and acidic residues" evidence="1">
    <location>
        <begin position="1"/>
        <end position="15"/>
    </location>
</feature>
<feature type="compositionally biased region" description="Basic and acidic residues" evidence="1">
    <location>
        <begin position="69"/>
        <end position="81"/>
    </location>
</feature>
<feature type="region of interest" description="Disordered" evidence="1">
    <location>
        <begin position="1"/>
        <end position="168"/>
    </location>
</feature>
<protein>
    <submittedName>
        <fullName evidence="2">Uncharacterized protein</fullName>
    </submittedName>
</protein>